<reference evidence="2" key="1">
    <citation type="submission" date="2023-10" db="EMBL/GenBank/DDBJ databases">
        <authorList>
            <person name="Chen Y."/>
            <person name="Shah S."/>
            <person name="Dougan E. K."/>
            <person name="Thang M."/>
            <person name="Chan C."/>
        </authorList>
    </citation>
    <scope>NUCLEOTIDE SEQUENCE [LARGE SCALE GENOMIC DNA]</scope>
</reference>
<evidence type="ECO:0000313" key="2">
    <source>
        <dbReference type="EMBL" id="CAK0869889.1"/>
    </source>
</evidence>
<gene>
    <name evidence="2" type="ORF">PCOR1329_LOCUS56124</name>
</gene>
<feature type="region of interest" description="Disordered" evidence="1">
    <location>
        <begin position="1"/>
        <end position="64"/>
    </location>
</feature>
<protein>
    <recommendedName>
        <fullName evidence="4">C3H1-type domain-containing protein</fullName>
    </recommendedName>
</protein>
<evidence type="ECO:0000313" key="3">
    <source>
        <dbReference type="Proteomes" id="UP001189429"/>
    </source>
</evidence>
<dbReference type="EMBL" id="CAUYUJ010016899">
    <property type="protein sequence ID" value="CAK0869889.1"/>
    <property type="molecule type" value="Genomic_DNA"/>
</dbReference>
<feature type="compositionally biased region" description="Pro residues" evidence="1">
    <location>
        <begin position="50"/>
        <end position="61"/>
    </location>
</feature>
<feature type="compositionally biased region" description="Polar residues" evidence="1">
    <location>
        <begin position="10"/>
        <end position="19"/>
    </location>
</feature>
<comment type="caution">
    <text evidence="2">The sequence shown here is derived from an EMBL/GenBank/DDBJ whole genome shotgun (WGS) entry which is preliminary data.</text>
</comment>
<name>A0ABN9VD67_9DINO</name>
<feature type="region of interest" description="Disordered" evidence="1">
    <location>
        <begin position="257"/>
        <end position="304"/>
    </location>
</feature>
<keyword evidence="3" id="KW-1185">Reference proteome</keyword>
<proteinExistence type="predicted"/>
<accession>A0ABN9VD67</accession>
<organism evidence="2 3">
    <name type="scientific">Prorocentrum cordatum</name>
    <dbReference type="NCBI Taxonomy" id="2364126"/>
    <lineage>
        <taxon>Eukaryota</taxon>
        <taxon>Sar</taxon>
        <taxon>Alveolata</taxon>
        <taxon>Dinophyceae</taxon>
        <taxon>Prorocentrales</taxon>
        <taxon>Prorocentraceae</taxon>
        <taxon>Prorocentrum</taxon>
    </lineage>
</organism>
<dbReference type="Proteomes" id="UP001189429">
    <property type="component" value="Unassembled WGS sequence"/>
</dbReference>
<feature type="compositionally biased region" description="Polar residues" evidence="1">
    <location>
        <begin position="271"/>
        <end position="304"/>
    </location>
</feature>
<evidence type="ECO:0008006" key="4">
    <source>
        <dbReference type="Google" id="ProtNLM"/>
    </source>
</evidence>
<sequence length="304" mass="31722">MPSDAPRGDSGTQVQSSLRQALACFPKPTAAESQSAAPPHAAPTGIARVAPPPGLGPPPGYMPQEHLQLVLGSLRERQLSGAWHWDQAANQQPKRAGSMVGSSASTVANVADNINQNGSQVGSDSSGQWSQISTGYIGSSSNLSNSFNSPMGPGIACPEEASPGSVSSLGASLHKLHQCTPCKFIRALRGCRDGSMCKLCHEPHEELTRSGVRKAARTKALQRRAMLEMVQVAATVPGRLPETNALDNMQASALPGLRDNTSCAPWPRRTPSVSSASTTMPGSGAISNHGPSESPSSYCQVFSF</sequence>
<evidence type="ECO:0000256" key="1">
    <source>
        <dbReference type="SAM" id="MobiDB-lite"/>
    </source>
</evidence>